<feature type="domain" description="KHA" evidence="7">
    <location>
        <begin position="126"/>
        <end position="195"/>
    </location>
</feature>
<evidence type="ECO:0000259" key="7">
    <source>
        <dbReference type="PROSITE" id="PS51490"/>
    </source>
</evidence>
<dbReference type="GO" id="GO:0034702">
    <property type="term" value="C:monoatomic ion channel complex"/>
    <property type="evidence" value="ECO:0007669"/>
    <property type="project" value="UniProtKB-KW"/>
</dbReference>
<keyword evidence="9" id="KW-1185">Reference proteome</keyword>
<organism evidence="8 9">
    <name type="scientific">Rhododendron griersonianum</name>
    <dbReference type="NCBI Taxonomy" id="479676"/>
    <lineage>
        <taxon>Eukaryota</taxon>
        <taxon>Viridiplantae</taxon>
        <taxon>Streptophyta</taxon>
        <taxon>Embryophyta</taxon>
        <taxon>Tracheophyta</taxon>
        <taxon>Spermatophyta</taxon>
        <taxon>Magnoliopsida</taxon>
        <taxon>eudicotyledons</taxon>
        <taxon>Gunneridae</taxon>
        <taxon>Pentapetalae</taxon>
        <taxon>asterids</taxon>
        <taxon>Ericales</taxon>
        <taxon>Ericaceae</taxon>
        <taxon>Ericoideae</taxon>
        <taxon>Rhodoreae</taxon>
        <taxon>Rhododendron</taxon>
    </lineage>
</organism>
<evidence type="ECO:0000256" key="1">
    <source>
        <dbReference type="ARBA" id="ARBA00022538"/>
    </source>
</evidence>
<reference evidence="8" key="1">
    <citation type="submission" date="2020-08" db="EMBL/GenBank/DDBJ databases">
        <title>Plant Genome Project.</title>
        <authorList>
            <person name="Zhang R.-G."/>
        </authorList>
    </citation>
    <scope>NUCLEOTIDE SEQUENCE</scope>
    <source>
        <strain evidence="8">WSP0</strain>
        <tissue evidence="8">Leaf</tissue>
    </source>
</reference>
<sequence length="195" mass="21667">MEDAQLTKYKNIANELLRRITKWKIEASFLSRLGAAEMAGEIGVILNIPQPFTVRTKRLSQYLKGLKKEMLEEIPFVTELLDDFNTENIAPIEGAQYHEAPNSSGDANIEGTSPTSVPSSDILPVRVIIHGHHPDDRTNDGDKMGKLIHLPDSMEDVLSLAEKKFGKRGCTILAADGSQVEELGALRENDHLFIF</sequence>
<gene>
    <name evidence="8" type="ORF">RHGRI_005393</name>
</gene>
<evidence type="ECO:0000313" key="8">
    <source>
        <dbReference type="EMBL" id="KAG5562650.1"/>
    </source>
</evidence>
<comment type="caution">
    <text evidence="8">The sequence shown here is derived from an EMBL/GenBank/DDBJ whole genome shotgun (WGS) entry which is preliminary data.</text>
</comment>
<dbReference type="EMBL" id="JACTNZ010000002">
    <property type="protein sequence ID" value="KAG5562650.1"/>
    <property type="molecule type" value="Genomic_DNA"/>
</dbReference>
<protein>
    <recommendedName>
        <fullName evidence="7">KHA domain-containing protein</fullName>
    </recommendedName>
</protein>
<dbReference type="InterPro" id="IPR045319">
    <property type="entry name" value="KAT/AKT"/>
</dbReference>
<dbReference type="Proteomes" id="UP000823749">
    <property type="component" value="Chromosome 2"/>
</dbReference>
<keyword evidence="3" id="KW-0813">Transport</keyword>
<keyword evidence="3" id="KW-0851">Voltage-gated channel</keyword>
<keyword evidence="4" id="KW-0630">Potassium</keyword>
<keyword evidence="1" id="KW-0633">Potassium transport</keyword>
<evidence type="ECO:0000256" key="2">
    <source>
        <dbReference type="ARBA" id="ARBA00022826"/>
    </source>
</evidence>
<evidence type="ECO:0000256" key="3">
    <source>
        <dbReference type="ARBA" id="ARBA00022882"/>
    </source>
</evidence>
<dbReference type="PANTHER" id="PTHR45743:SF2">
    <property type="entry name" value="POTASSIUM CHANNEL AKT1"/>
    <property type="match status" value="1"/>
</dbReference>
<dbReference type="Pfam" id="PF11834">
    <property type="entry name" value="KHA"/>
    <property type="match status" value="1"/>
</dbReference>
<keyword evidence="5" id="KW-0407">Ion channel</keyword>
<feature type="region of interest" description="Disordered" evidence="6">
    <location>
        <begin position="97"/>
        <end position="117"/>
    </location>
</feature>
<dbReference type="AlphaFoldDB" id="A0AAV6LD54"/>
<evidence type="ECO:0000313" key="9">
    <source>
        <dbReference type="Proteomes" id="UP000823749"/>
    </source>
</evidence>
<accession>A0AAV6LD54</accession>
<feature type="compositionally biased region" description="Polar residues" evidence="6">
    <location>
        <begin position="101"/>
        <end position="117"/>
    </location>
</feature>
<dbReference type="PROSITE" id="PS51490">
    <property type="entry name" value="KHA"/>
    <property type="match status" value="1"/>
</dbReference>
<name>A0AAV6LD54_9ERIC</name>
<evidence type="ECO:0000256" key="5">
    <source>
        <dbReference type="ARBA" id="ARBA00023303"/>
    </source>
</evidence>
<evidence type="ECO:0000256" key="6">
    <source>
        <dbReference type="SAM" id="MobiDB-lite"/>
    </source>
</evidence>
<evidence type="ECO:0000256" key="4">
    <source>
        <dbReference type="ARBA" id="ARBA00022958"/>
    </source>
</evidence>
<dbReference type="InterPro" id="IPR021789">
    <property type="entry name" value="KHA_dom"/>
</dbReference>
<proteinExistence type="predicted"/>
<dbReference type="GO" id="GO:0005249">
    <property type="term" value="F:voltage-gated potassium channel activity"/>
    <property type="evidence" value="ECO:0007669"/>
    <property type="project" value="InterPro"/>
</dbReference>
<keyword evidence="3" id="KW-0406">Ion transport</keyword>
<dbReference type="PANTHER" id="PTHR45743">
    <property type="entry name" value="POTASSIUM CHANNEL AKT1"/>
    <property type="match status" value="1"/>
</dbReference>
<keyword evidence="2" id="KW-0631">Potassium channel</keyword>